<keyword evidence="6" id="KW-0645">Protease</keyword>
<dbReference type="Pfam" id="PF00905">
    <property type="entry name" value="Transpeptidase"/>
    <property type="match status" value="1"/>
</dbReference>
<dbReference type="InterPro" id="IPR001460">
    <property type="entry name" value="PCN-bd_Tpept"/>
</dbReference>
<evidence type="ECO:0000259" key="15">
    <source>
        <dbReference type="Pfam" id="PF00905"/>
    </source>
</evidence>
<feature type="region of interest" description="Disordered" evidence="14">
    <location>
        <begin position="632"/>
        <end position="701"/>
    </location>
</feature>
<keyword evidence="11" id="KW-1133">Transmembrane helix</keyword>
<dbReference type="SUPFAM" id="SSF56601">
    <property type="entry name" value="beta-lactamase/transpeptidase-like"/>
    <property type="match status" value="1"/>
</dbReference>
<feature type="domain" description="Penicillin-binding protein transpeptidase" evidence="15">
    <location>
        <begin position="245"/>
        <end position="575"/>
    </location>
</feature>
<name>A0A3E1NPP9_9BACT</name>
<organism evidence="17 18">
    <name type="scientific">Deminuibacter soli</name>
    <dbReference type="NCBI Taxonomy" id="2291815"/>
    <lineage>
        <taxon>Bacteria</taxon>
        <taxon>Pseudomonadati</taxon>
        <taxon>Bacteroidota</taxon>
        <taxon>Chitinophagia</taxon>
        <taxon>Chitinophagales</taxon>
        <taxon>Chitinophagaceae</taxon>
        <taxon>Deminuibacter</taxon>
    </lineage>
</organism>
<reference evidence="17 18" key="1">
    <citation type="submission" date="2018-08" db="EMBL/GenBank/DDBJ databases">
        <title>Chitinophagaceae sp. K23C18032701, a novel bacterium isolated from forest soil.</title>
        <authorList>
            <person name="Wang C."/>
        </authorList>
    </citation>
    <scope>NUCLEOTIDE SEQUENCE [LARGE SCALE GENOMIC DNA]</scope>
    <source>
        <strain evidence="17 18">K23C18032701</strain>
    </source>
</reference>
<keyword evidence="5" id="KW-0121">Carboxypeptidase</keyword>
<dbReference type="GO" id="GO:0008360">
    <property type="term" value="P:regulation of cell shape"/>
    <property type="evidence" value="ECO:0007669"/>
    <property type="project" value="UniProtKB-KW"/>
</dbReference>
<dbReference type="PANTHER" id="PTHR30627">
    <property type="entry name" value="PEPTIDOGLYCAN D,D-TRANSPEPTIDASE"/>
    <property type="match status" value="1"/>
</dbReference>
<proteinExistence type="predicted"/>
<dbReference type="InterPro" id="IPR005311">
    <property type="entry name" value="PBP_dimer"/>
</dbReference>
<evidence type="ECO:0000256" key="10">
    <source>
        <dbReference type="ARBA" id="ARBA00022984"/>
    </source>
</evidence>
<dbReference type="SUPFAM" id="SSF56519">
    <property type="entry name" value="Penicillin binding protein dimerisation domain"/>
    <property type="match status" value="1"/>
</dbReference>
<feature type="compositionally biased region" description="Low complexity" evidence="14">
    <location>
        <begin position="656"/>
        <end position="678"/>
    </location>
</feature>
<evidence type="ECO:0000256" key="6">
    <source>
        <dbReference type="ARBA" id="ARBA00022670"/>
    </source>
</evidence>
<evidence type="ECO:0000256" key="2">
    <source>
        <dbReference type="ARBA" id="ARBA00004236"/>
    </source>
</evidence>
<gene>
    <name evidence="17" type="primary">mrdA</name>
    <name evidence="17" type="ORF">DXN05_02790</name>
</gene>
<evidence type="ECO:0000256" key="13">
    <source>
        <dbReference type="ARBA" id="ARBA00023316"/>
    </source>
</evidence>
<dbReference type="GO" id="GO:0005886">
    <property type="term" value="C:plasma membrane"/>
    <property type="evidence" value="ECO:0007669"/>
    <property type="project" value="UniProtKB-SubCell"/>
</dbReference>
<dbReference type="Gene3D" id="3.30.1390.30">
    <property type="entry name" value="Penicillin-binding protein 2a, domain 3"/>
    <property type="match status" value="1"/>
</dbReference>
<dbReference type="GO" id="GO:0009002">
    <property type="term" value="F:serine-type D-Ala-D-Ala carboxypeptidase activity"/>
    <property type="evidence" value="ECO:0007669"/>
    <property type="project" value="InterPro"/>
</dbReference>
<evidence type="ECO:0000313" key="18">
    <source>
        <dbReference type="Proteomes" id="UP000261284"/>
    </source>
</evidence>
<evidence type="ECO:0000256" key="12">
    <source>
        <dbReference type="ARBA" id="ARBA00023136"/>
    </source>
</evidence>
<evidence type="ECO:0000256" key="8">
    <source>
        <dbReference type="ARBA" id="ARBA00022801"/>
    </source>
</evidence>
<dbReference type="NCBIfam" id="TIGR03423">
    <property type="entry name" value="pbp2_mrdA"/>
    <property type="match status" value="1"/>
</dbReference>
<dbReference type="InterPro" id="IPR036138">
    <property type="entry name" value="PBP_dimer_sf"/>
</dbReference>
<comment type="subcellular location">
    <subcellularLocation>
        <location evidence="2">Cell membrane</location>
    </subcellularLocation>
    <subcellularLocation>
        <location evidence="1">Membrane</location>
        <topology evidence="1">Single-pass membrane protein</topology>
    </subcellularLocation>
</comment>
<protein>
    <submittedName>
        <fullName evidence="17">Penicillin-binding protein 2</fullName>
    </submittedName>
</protein>
<keyword evidence="4" id="KW-0997">Cell inner membrane</keyword>
<dbReference type="Gene3D" id="3.40.710.10">
    <property type="entry name" value="DD-peptidase/beta-lactamase superfamily"/>
    <property type="match status" value="1"/>
</dbReference>
<evidence type="ECO:0000256" key="11">
    <source>
        <dbReference type="ARBA" id="ARBA00022989"/>
    </source>
</evidence>
<evidence type="ECO:0000256" key="7">
    <source>
        <dbReference type="ARBA" id="ARBA00022692"/>
    </source>
</evidence>
<dbReference type="AlphaFoldDB" id="A0A3E1NPP9"/>
<keyword evidence="10" id="KW-0573">Peptidoglycan synthesis</keyword>
<comment type="caution">
    <text evidence="17">The sequence shown here is derived from an EMBL/GenBank/DDBJ whole genome shotgun (WGS) entry which is preliminary data.</text>
</comment>
<evidence type="ECO:0000256" key="14">
    <source>
        <dbReference type="SAM" id="MobiDB-lite"/>
    </source>
</evidence>
<evidence type="ECO:0000259" key="16">
    <source>
        <dbReference type="Pfam" id="PF03717"/>
    </source>
</evidence>
<evidence type="ECO:0000256" key="3">
    <source>
        <dbReference type="ARBA" id="ARBA00022475"/>
    </source>
</evidence>
<keyword evidence="18" id="KW-1185">Reference proteome</keyword>
<dbReference type="EMBL" id="QTJU01000001">
    <property type="protein sequence ID" value="RFM29919.1"/>
    <property type="molecule type" value="Genomic_DNA"/>
</dbReference>
<evidence type="ECO:0000256" key="5">
    <source>
        <dbReference type="ARBA" id="ARBA00022645"/>
    </source>
</evidence>
<evidence type="ECO:0000256" key="4">
    <source>
        <dbReference type="ARBA" id="ARBA00022519"/>
    </source>
</evidence>
<keyword evidence="13" id="KW-0961">Cell wall biogenesis/degradation</keyword>
<dbReference type="InterPro" id="IPR012338">
    <property type="entry name" value="Beta-lactam/transpept-like"/>
</dbReference>
<keyword evidence="9" id="KW-0133">Cell shape</keyword>
<feature type="compositionally biased region" description="Basic and acidic residues" evidence="14">
    <location>
        <begin position="632"/>
        <end position="651"/>
    </location>
</feature>
<dbReference type="GO" id="GO:0009252">
    <property type="term" value="P:peptidoglycan biosynthetic process"/>
    <property type="evidence" value="ECO:0007669"/>
    <property type="project" value="UniProtKB-KW"/>
</dbReference>
<keyword evidence="12" id="KW-0472">Membrane</keyword>
<evidence type="ECO:0000313" key="17">
    <source>
        <dbReference type="EMBL" id="RFM29919.1"/>
    </source>
</evidence>
<dbReference type="InterPro" id="IPR017790">
    <property type="entry name" value="Penicillin-binding_protein_2"/>
</dbReference>
<dbReference type="Pfam" id="PF03717">
    <property type="entry name" value="PBP_dimer"/>
    <property type="match status" value="1"/>
</dbReference>
<keyword evidence="7" id="KW-0812">Transmembrane</keyword>
<dbReference type="GO" id="GO:0071555">
    <property type="term" value="P:cell wall organization"/>
    <property type="evidence" value="ECO:0007669"/>
    <property type="project" value="UniProtKB-KW"/>
</dbReference>
<dbReference type="PANTHER" id="PTHR30627:SF2">
    <property type="entry name" value="PEPTIDOGLYCAN D,D-TRANSPEPTIDASE MRDA"/>
    <property type="match status" value="1"/>
</dbReference>
<dbReference type="Gene3D" id="3.90.1310.10">
    <property type="entry name" value="Penicillin-binding protein 2a (Domain 2)"/>
    <property type="match status" value="1"/>
</dbReference>
<evidence type="ECO:0000256" key="1">
    <source>
        <dbReference type="ARBA" id="ARBA00004167"/>
    </source>
</evidence>
<feature type="domain" description="Penicillin-binding protein dimerisation" evidence="16">
    <location>
        <begin position="41"/>
        <end position="205"/>
    </location>
</feature>
<dbReference type="GO" id="GO:0008658">
    <property type="term" value="F:penicillin binding"/>
    <property type="evidence" value="ECO:0007669"/>
    <property type="project" value="InterPro"/>
</dbReference>
<keyword evidence="3" id="KW-1003">Cell membrane</keyword>
<dbReference type="InterPro" id="IPR050515">
    <property type="entry name" value="Beta-lactam/transpept"/>
</dbReference>
<dbReference type="GO" id="GO:0071972">
    <property type="term" value="F:peptidoglycan L,D-transpeptidase activity"/>
    <property type="evidence" value="ECO:0007669"/>
    <property type="project" value="TreeGrafter"/>
</dbReference>
<accession>A0A3E1NPP9</accession>
<sequence length="701" mass="78140">MQIIFVLVFMVILGQLLHLQIFSGKYRLQAENNAVYRKIVYPDRGIIYDRKHKAILENTIMYDLIITPSEIKGTDTTSLCQILNIDTAEFRKRVRDIIFKNSYVKPSVFEPLLSPELLARLNENMYKFPGFSLNERPVRTYPFNVAADVLGYTGEVDTGFLRRHREEGYEMGDYAGMTGMERSYEKALMGVRGVKRYIRDNRSRIQGPYENGAYDTSAMAGKNLYTSIDVELQQLGEKLMNNKVGSIVAIDPRTGGVLCMVSAPTYNPNYLTGNQRRKHFSELFTDPRLPLLNRTVGTQYSPGSTFKTVVGIVGLTEGVINEREMISCSGAFYGCGNGKPKCLDRGTFDFTNAIAVSDNTYFATVYKRIIDQQRYGSADSSLKVFNNYAYTFGLGHKLGIDLPSEKKGNIPISSYYAKIFGSRWVSCNIISNSIGQGEVQTTLAQLANVMAIIANKGWYYTPHLVDSIEGGDEFHLLDSFRVKHYTASHITEKTFDEVQNGMQAVMEFGTGAAAKVPGVVVCGKTGTVQNALNGVKQKDHAFFGAFAPRDNPRIAIAVMCENAGFGASSAAPIASLMIEKYLKDSIAGKERQDKAEAVAKMNLIPERMRRAMDSISNLNRRRDSLKLIKDAQKEMSDTVEVEDRAEQEQRTPTDSAAKPARQQQAPVKKQPQPAGKKAVLQSPATLPPDEQQRKNSRKTKP</sequence>
<keyword evidence="8" id="KW-0378">Hydrolase</keyword>
<dbReference type="GO" id="GO:0006508">
    <property type="term" value="P:proteolysis"/>
    <property type="evidence" value="ECO:0007669"/>
    <property type="project" value="UniProtKB-KW"/>
</dbReference>
<evidence type="ECO:0000256" key="9">
    <source>
        <dbReference type="ARBA" id="ARBA00022960"/>
    </source>
</evidence>
<dbReference type="Proteomes" id="UP000261284">
    <property type="component" value="Unassembled WGS sequence"/>
</dbReference>